<organism evidence="2 3">
    <name type="scientific">Anaerobiospirillum thomasii</name>
    <dbReference type="NCBI Taxonomy" id="179995"/>
    <lineage>
        <taxon>Bacteria</taxon>
        <taxon>Pseudomonadati</taxon>
        <taxon>Pseudomonadota</taxon>
        <taxon>Gammaproteobacteria</taxon>
        <taxon>Aeromonadales</taxon>
        <taxon>Succinivibrionaceae</taxon>
        <taxon>Anaerobiospirillum</taxon>
    </lineage>
</organism>
<proteinExistence type="predicted"/>
<dbReference type="AlphaFoldDB" id="A0A2X0VAB9"/>
<dbReference type="PANTHER" id="PTHR34825:SF1">
    <property type="entry name" value="AAA-ATPASE-LIKE DOMAIN-CONTAINING PROTEIN"/>
    <property type="match status" value="1"/>
</dbReference>
<accession>A0A2X0VAB9</accession>
<dbReference type="Proteomes" id="UP000250086">
    <property type="component" value="Unassembled WGS sequence"/>
</dbReference>
<evidence type="ECO:0000259" key="1">
    <source>
        <dbReference type="Pfam" id="PF09820"/>
    </source>
</evidence>
<reference evidence="2 3" key="1">
    <citation type="submission" date="2018-06" db="EMBL/GenBank/DDBJ databases">
        <authorList>
            <consortium name="Pathogen Informatics"/>
            <person name="Doyle S."/>
        </authorList>
    </citation>
    <scope>NUCLEOTIDE SEQUENCE [LARGE SCALE GENOMIC DNA]</scope>
    <source>
        <strain evidence="2 3">NCTC13093</strain>
    </source>
</reference>
<name>A0A2X0VAB9_9GAMM</name>
<evidence type="ECO:0000313" key="3">
    <source>
        <dbReference type="Proteomes" id="UP000250086"/>
    </source>
</evidence>
<dbReference type="InterPro" id="IPR018631">
    <property type="entry name" value="AAA-ATPase-like_dom"/>
</dbReference>
<keyword evidence="3" id="KW-1185">Reference proteome</keyword>
<protein>
    <submittedName>
        <fullName evidence="2">Predicted AAA-ATPase</fullName>
    </submittedName>
</protein>
<dbReference type="Pfam" id="PF09820">
    <property type="entry name" value="AAA-ATPase_like"/>
    <property type="match status" value="1"/>
</dbReference>
<dbReference type="RefSeq" id="WP_113744762.1">
    <property type="nucleotide sequence ID" value="NZ_UAPV01000001.1"/>
</dbReference>
<dbReference type="PANTHER" id="PTHR34825">
    <property type="entry name" value="CONSERVED PROTEIN, WITH A WEAK D-GALACTARATE DEHYDRATASE/ALTRONATE HYDROLASE DOMAIN"/>
    <property type="match status" value="1"/>
</dbReference>
<sequence>MRHSHLAVTTDGDTYNVIHIDFSNMPENQAIVDKRIEAAKAVNKYSSYNLASAIESFIYGFESVIRQHFLKYNFKNDNDTTSAGDLLTDFVKKAGPGKTVLLIDEYDYPLIHIPVTLKTKEERQCYIEAVLTSIKSFYATLKCKSEYFRKIFITGITCYKDACVFTVGNTIEDISLNPHFGSIVGFTREEIKIYFDEHIRYSASIHYGIEQQDLKDEHVDGLISELALWYDGYCFDEDHAHHVFSTISVLNFFASINARFKNYWYDLGGIPAVLKHNVKNMADDFLTINIEDKDFRLKVDRSQFFNQDSYYNMNPKVLLFQTGYLTLASPIREDVVMLKLPNE</sequence>
<feature type="domain" description="AAA-ATPase-like" evidence="1">
    <location>
        <begin position="13"/>
        <end position="157"/>
    </location>
</feature>
<dbReference type="EMBL" id="UAPV01000001">
    <property type="protein sequence ID" value="SPT70723.1"/>
    <property type="molecule type" value="Genomic_DNA"/>
</dbReference>
<gene>
    <name evidence="2" type="ORF">NCTC13093_02141</name>
</gene>
<evidence type="ECO:0000313" key="2">
    <source>
        <dbReference type="EMBL" id="SPT70723.1"/>
    </source>
</evidence>